<evidence type="ECO:0000313" key="6">
    <source>
        <dbReference type="EMBL" id="CAF1552187.1"/>
    </source>
</evidence>
<evidence type="ECO:0000256" key="3">
    <source>
        <dbReference type="ARBA" id="ARBA00022990"/>
    </source>
</evidence>
<name>A0A815WQF6_9BILA</name>
<dbReference type="InterPro" id="IPR036388">
    <property type="entry name" value="WH-like_DNA-bd_sf"/>
</dbReference>
<feature type="domain" description="MYST-type HAT" evidence="5">
    <location>
        <begin position="1"/>
        <end position="53"/>
    </location>
</feature>
<feature type="non-terminal residue" evidence="6">
    <location>
        <position position="1"/>
    </location>
</feature>
<comment type="similarity">
    <text evidence="1">Belongs to the MYST (SAS/MOZ) family.</text>
</comment>
<keyword evidence="3" id="KW-0007">Acetylation</keyword>
<dbReference type="InterPro" id="IPR016181">
    <property type="entry name" value="Acyl_CoA_acyltransferase"/>
</dbReference>
<dbReference type="PROSITE" id="PS51726">
    <property type="entry name" value="MYST_HAT"/>
    <property type="match status" value="1"/>
</dbReference>
<dbReference type="AlphaFoldDB" id="A0A815WQF6"/>
<protein>
    <recommendedName>
        <fullName evidence="2">histone acetyltransferase</fullName>
        <ecNumber evidence="2">2.3.1.48</ecNumber>
    </recommendedName>
</protein>
<dbReference type="Proteomes" id="UP000663845">
    <property type="component" value="Unassembled WGS sequence"/>
</dbReference>
<comment type="caution">
    <text evidence="6">The sequence shown here is derived from an EMBL/GenBank/DDBJ whole genome shotgun (WGS) entry which is preliminary data.</text>
</comment>
<dbReference type="Pfam" id="PF01853">
    <property type="entry name" value="MOZ_SAS"/>
    <property type="match status" value="1"/>
</dbReference>
<dbReference type="EMBL" id="CAJNOG010005558">
    <property type="protein sequence ID" value="CAF1552187.1"/>
    <property type="molecule type" value="Genomic_DNA"/>
</dbReference>
<accession>A0A815WQF6</accession>
<sequence length="53" mass="6147">YALSHLANIHTGTPERPLSTQGLLCYRKYWKSKIFDYLLTKTTDEQIAINGLY</sequence>
<organism evidence="6 7">
    <name type="scientific">Adineta steineri</name>
    <dbReference type="NCBI Taxonomy" id="433720"/>
    <lineage>
        <taxon>Eukaryota</taxon>
        <taxon>Metazoa</taxon>
        <taxon>Spiralia</taxon>
        <taxon>Gnathifera</taxon>
        <taxon>Rotifera</taxon>
        <taxon>Eurotatoria</taxon>
        <taxon>Bdelloidea</taxon>
        <taxon>Adinetida</taxon>
        <taxon>Adinetidae</taxon>
        <taxon>Adineta</taxon>
    </lineage>
</organism>
<dbReference type="Gene3D" id="3.40.630.30">
    <property type="match status" value="1"/>
</dbReference>
<evidence type="ECO:0000256" key="1">
    <source>
        <dbReference type="ARBA" id="ARBA00010107"/>
    </source>
</evidence>
<dbReference type="InterPro" id="IPR002717">
    <property type="entry name" value="HAT_MYST-type"/>
</dbReference>
<dbReference type="GO" id="GO:0004402">
    <property type="term" value="F:histone acetyltransferase activity"/>
    <property type="evidence" value="ECO:0007669"/>
    <property type="project" value="InterPro"/>
</dbReference>
<dbReference type="EC" id="2.3.1.48" evidence="2"/>
<evidence type="ECO:0000256" key="4">
    <source>
        <dbReference type="PIRSR" id="PIRSR602717-51"/>
    </source>
</evidence>
<evidence type="ECO:0000256" key="2">
    <source>
        <dbReference type="ARBA" id="ARBA00013184"/>
    </source>
</evidence>
<gene>
    <name evidence="6" type="ORF">JYZ213_LOCUS46375</name>
</gene>
<evidence type="ECO:0000313" key="7">
    <source>
        <dbReference type="Proteomes" id="UP000663845"/>
    </source>
</evidence>
<evidence type="ECO:0000259" key="5">
    <source>
        <dbReference type="PROSITE" id="PS51726"/>
    </source>
</evidence>
<dbReference type="Gene3D" id="1.10.10.10">
    <property type="entry name" value="Winged helix-like DNA-binding domain superfamily/Winged helix DNA-binding domain"/>
    <property type="match status" value="1"/>
</dbReference>
<proteinExistence type="inferred from homology"/>
<feature type="active site" description="Proton donor/acceptor" evidence="4">
    <location>
        <position position="15"/>
    </location>
</feature>
<reference evidence="6" key="1">
    <citation type="submission" date="2021-02" db="EMBL/GenBank/DDBJ databases">
        <authorList>
            <person name="Nowell W R."/>
        </authorList>
    </citation>
    <scope>NUCLEOTIDE SEQUENCE</scope>
</reference>
<dbReference type="GO" id="GO:0006355">
    <property type="term" value="P:regulation of DNA-templated transcription"/>
    <property type="evidence" value="ECO:0007669"/>
    <property type="project" value="InterPro"/>
</dbReference>
<dbReference type="SUPFAM" id="SSF55729">
    <property type="entry name" value="Acyl-CoA N-acyltransferases (Nat)"/>
    <property type="match status" value="1"/>
</dbReference>